<dbReference type="EC" id="3.4.21.105" evidence="11"/>
<dbReference type="GO" id="GO:0006508">
    <property type="term" value="P:proteolysis"/>
    <property type="evidence" value="ECO:0007669"/>
    <property type="project" value="UniProtKB-KW"/>
</dbReference>
<dbReference type="InterPro" id="IPR050925">
    <property type="entry name" value="Rhomboid_protease_S54"/>
</dbReference>
<comment type="caution">
    <text evidence="11">The sequence shown here is derived from an EMBL/GenBank/DDBJ whole genome shotgun (WGS) entry which is preliminary data.</text>
</comment>
<dbReference type="PROSITE" id="PS52016">
    <property type="entry name" value="TONB_DEPENDENT_REC_3"/>
    <property type="match status" value="1"/>
</dbReference>
<comment type="similarity">
    <text evidence="2">Belongs to the peptidase S54 family.</text>
</comment>
<dbReference type="InterPro" id="IPR035952">
    <property type="entry name" value="Rhomboid-like_sf"/>
</dbReference>
<evidence type="ECO:0000313" key="11">
    <source>
        <dbReference type="EMBL" id="MBW3364456.1"/>
    </source>
</evidence>
<evidence type="ECO:0000256" key="1">
    <source>
        <dbReference type="ARBA" id="ARBA00004141"/>
    </source>
</evidence>
<feature type="domain" description="Peptidase S54 rhomboid" evidence="10">
    <location>
        <begin position="136"/>
        <end position="273"/>
    </location>
</feature>
<dbReference type="Gene3D" id="1.20.1540.10">
    <property type="entry name" value="Rhomboid-like"/>
    <property type="match status" value="1"/>
</dbReference>
<feature type="transmembrane region" description="Helical" evidence="9">
    <location>
        <begin position="233"/>
        <end position="250"/>
    </location>
</feature>
<feature type="transmembrane region" description="Helical" evidence="9">
    <location>
        <begin position="201"/>
        <end position="221"/>
    </location>
</feature>
<dbReference type="InterPro" id="IPR022764">
    <property type="entry name" value="Peptidase_S54_rhomboid_dom"/>
</dbReference>
<evidence type="ECO:0000256" key="8">
    <source>
        <dbReference type="SAM" id="MobiDB-lite"/>
    </source>
</evidence>
<dbReference type="PANTHER" id="PTHR43731:SF14">
    <property type="entry name" value="PRESENILIN-ASSOCIATED RHOMBOID-LIKE PROTEIN, MITOCHONDRIAL"/>
    <property type="match status" value="1"/>
</dbReference>
<dbReference type="Proteomes" id="UP000774935">
    <property type="component" value="Unassembled WGS sequence"/>
</dbReference>
<evidence type="ECO:0000256" key="9">
    <source>
        <dbReference type="SAM" id="Phobius"/>
    </source>
</evidence>
<dbReference type="PANTHER" id="PTHR43731">
    <property type="entry name" value="RHOMBOID PROTEASE"/>
    <property type="match status" value="1"/>
</dbReference>
<keyword evidence="7" id="KW-0998">Cell outer membrane</keyword>
<dbReference type="EMBL" id="JAHWXQ010000001">
    <property type="protein sequence ID" value="MBW3364456.1"/>
    <property type="molecule type" value="Genomic_DNA"/>
</dbReference>
<sequence length="524" mass="57402">MDNTLAAELAILSTAQLLNLLQAREQYDPEITLAVIAELENRNVPVPDLEDIKQYAQAVYEAKLEQENQPKTIAEKVKNFLQVFVPQPGYYITPILLNINLFVFIIMVLVGISFISPQAGQLFAVGGNYGPYTMSGQWWRLLTSMFIHAGILHLLLNMLALVSVGRQLEVMLGRVPFLISYLLCGLSGSLVSTWWDGTRVGVGASGAIFGMFGLLLVVMALEQKLSWKDKRAMLGNLGFVIAINLGFGMTDGIDNAAHAGGLVAGLVLGAVLMLRSKRLVTANYSSSGNAIMAGVGFVLLIVAYNLIPFNGQLRYLYTMDQIVQKETIALQTLQQISEVGENASASEFVPEVEAGIKLWDESEVMLEEIEDVDGKEKDRVLVMLDYVRLRKKSYEMLRDDLQNNRELLNPKQQQILWAIDGYVNALREGRESEVVDKSLNDASALPQNESEDTGNTLGIDNPPGKVLLVVDGVKVGLLGEGEMPAQVAGIEEKDIDNITILKDKQALEVFGAEAANGAIVIKTK</sequence>
<evidence type="ECO:0000256" key="4">
    <source>
        <dbReference type="ARBA" id="ARBA00022801"/>
    </source>
</evidence>
<evidence type="ECO:0000256" key="3">
    <source>
        <dbReference type="ARBA" id="ARBA00022692"/>
    </source>
</evidence>
<keyword evidence="7" id="KW-1134">Transmembrane beta strand</keyword>
<feature type="transmembrane region" description="Helical" evidence="9">
    <location>
        <begin position="95"/>
        <end position="117"/>
    </location>
</feature>
<protein>
    <submittedName>
        <fullName evidence="11">Rhomboid family intramembrane serine protease</fullName>
        <ecNumber evidence="11">3.4.21.105</ecNumber>
    </submittedName>
</protein>
<evidence type="ECO:0000256" key="7">
    <source>
        <dbReference type="PROSITE-ProRule" id="PRU01360"/>
    </source>
</evidence>
<keyword evidence="7" id="KW-0813">Transport</keyword>
<evidence type="ECO:0000259" key="10">
    <source>
        <dbReference type="Pfam" id="PF01694"/>
    </source>
</evidence>
<keyword evidence="4 11" id="KW-0378">Hydrolase</keyword>
<gene>
    <name evidence="11" type="ORF">KYK27_05345</name>
</gene>
<dbReference type="RefSeq" id="WP_199108945.1">
    <property type="nucleotide sequence ID" value="NZ_JAHWXQ010000001.1"/>
</dbReference>
<comment type="similarity">
    <text evidence="7">Belongs to the TonB-dependent receptor family.</text>
</comment>
<feature type="transmembrane region" description="Helical" evidence="9">
    <location>
        <begin position="286"/>
        <end position="307"/>
    </location>
</feature>
<dbReference type="InterPro" id="IPR037066">
    <property type="entry name" value="Plug_dom_sf"/>
</dbReference>
<reference evidence="11 12" key="1">
    <citation type="submission" date="2021-07" db="EMBL/GenBank/DDBJ databases">
        <authorList>
            <person name="Kim M.K."/>
        </authorList>
    </citation>
    <scope>NUCLEOTIDE SEQUENCE [LARGE SCALE GENOMIC DNA]</scope>
    <source>
        <strain evidence="11 12">HLY7-15</strain>
    </source>
</reference>
<comment type="subcellular location">
    <subcellularLocation>
        <location evidence="7">Cell outer membrane</location>
        <topology evidence="7">Multi-pass membrane protein</topology>
    </subcellularLocation>
    <subcellularLocation>
        <location evidence="1">Membrane</location>
        <topology evidence="1">Multi-pass membrane protein</topology>
    </subcellularLocation>
</comment>
<dbReference type="GO" id="GO:0008233">
    <property type="term" value="F:peptidase activity"/>
    <property type="evidence" value="ECO:0007669"/>
    <property type="project" value="UniProtKB-KW"/>
</dbReference>
<evidence type="ECO:0000313" key="12">
    <source>
        <dbReference type="Proteomes" id="UP000774935"/>
    </source>
</evidence>
<name>A0ABS6X8Z4_9BACT</name>
<keyword evidence="6 7" id="KW-0472">Membrane</keyword>
<accession>A0ABS6X8Z4</accession>
<dbReference type="SUPFAM" id="SSF144091">
    <property type="entry name" value="Rhomboid-like"/>
    <property type="match status" value="1"/>
</dbReference>
<evidence type="ECO:0000256" key="2">
    <source>
        <dbReference type="ARBA" id="ARBA00009045"/>
    </source>
</evidence>
<dbReference type="Gene3D" id="2.170.130.10">
    <property type="entry name" value="TonB-dependent receptor, plug domain"/>
    <property type="match status" value="1"/>
</dbReference>
<keyword evidence="3 7" id="KW-0812">Transmembrane</keyword>
<evidence type="ECO:0000256" key="6">
    <source>
        <dbReference type="ARBA" id="ARBA00023136"/>
    </source>
</evidence>
<evidence type="ECO:0000256" key="5">
    <source>
        <dbReference type="ARBA" id="ARBA00022989"/>
    </source>
</evidence>
<keyword evidence="11" id="KW-0645">Protease</keyword>
<feature type="region of interest" description="Disordered" evidence="8">
    <location>
        <begin position="439"/>
        <end position="458"/>
    </location>
</feature>
<feature type="compositionally biased region" description="Polar residues" evidence="8">
    <location>
        <begin position="445"/>
        <end position="458"/>
    </location>
</feature>
<feature type="transmembrane region" description="Helical" evidence="9">
    <location>
        <begin position="175"/>
        <end position="195"/>
    </location>
</feature>
<keyword evidence="5 9" id="KW-1133">Transmembrane helix</keyword>
<feature type="transmembrane region" description="Helical" evidence="9">
    <location>
        <begin position="256"/>
        <end position="274"/>
    </location>
</feature>
<dbReference type="InterPro" id="IPR039426">
    <property type="entry name" value="TonB-dep_rcpt-like"/>
</dbReference>
<keyword evidence="12" id="KW-1185">Reference proteome</keyword>
<proteinExistence type="inferred from homology"/>
<dbReference type="Pfam" id="PF01694">
    <property type="entry name" value="Rhomboid"/>
    <property type="match status" value="1"/>
</dbReference>
<organism evidence="11 12">
    <name type="scientific">Pontibacter populi</name>
    <dbReference type="NCBI Taxonomy" id="890055"/>
    <lineage>
        <taxon>Bacteria</taxon>
        <taxon>Pseudomonadati</taxon>
        <taxon>Bacteroidota</taxon>
        <taxon>Cytophagia</taxon>
        <taxon>Cytophagales</taxon>
        <taxon>Hymenobacteraceae</taxon>
        <taxon>Pontibacter</taxon>
    </lineage>
</organism>
<feature type="transmembrane region" description="Helical" evidence="9">
    <location>
        <begin position="137"/>
        <end position="163"/>
    </location>
</feature>